<feature type="region of interest" description="Disordered" evidence="1">
    <location>
        <begin position="103"/>
        <end position="124"/>
    </location>
</feature>
<reference evidence="2 3" key="1">
    <citation type="journal article" date="2011" name="Genome Biol. Evol.">
        <title>Integration of the genetic map and genome assembly of fugu facilitates insights into distinct features of genome evolution in teleosts and mammals.</title>
        <authorList>
            <person name="Kai W."/>
            <person name="Kikuchi K."/>
            <person name="Tohari S."/>
            <person name="Chew A.K."/>
            <person name="Tay A."/>
            <person name="Fujiwara A."/>
            <person name="Hosoya S."/>
            <person name="Suetake H."/>
            <person name="Naruse K."/>
            <person name="Brenner S."/>
            <person name="Suzuki Y."/>
            <person name="Venkatesh B."/>
        </authorList>
    </citation>
    <scope>NUCLEOTIDE SEQUENCE [LARGE SCALE GENOMIC DNA]</scope>
</reference>
<evidence type="ECO:0000313" key="2">
    <source>
        <dbReference type="Ensembl" id="ENSTRUP00000087765.1"/>
    </source>
</evidence>
<dbReference type="Ensembl" id="ENSTRUT00000067220.1">
    <property type="protein sequence ID" value="ENSTRUP00000087765.1"/>
    <property type="gene ID" value="ENSTRUG00000032869.1"/>
</dbReference>
<dbReference type="Proteomes" id="UP000005226">
    <property type="component" value="Chromosome 6"/>
</dbReference>
<sequence length="140" mass="15622">MIYPVWLRCSVGQREVPAGDYFSLGPQATALHQSLYWEKPVRADSCCVGAQLLSQTDACTADQIPHVFLGKQRRFFIITCTLSVICWLSSIQRLIHGVVKTRGSRGRKERGNEPAKRNMSQSGRGGLVYSTISIKEISLH</sequence>
<dbReference type="AlphaFoldDB" id="A0A674PQ34"/>
<proteinExistence type="predicted"/>
<dbReference type="InParanoid" id="A0A674PQ34"/>
<evidence type="ECO:0000256" key="1">
    <source>
        <dbReference type="SAM" id="MobiDB-lite"/>
    </source>
</evidence>
<protein>
    <submittedName>
        <fullName evidence="2">Uncharacterized protein</fullName>
    </submittedName>
</protein>
<accession>A0A674PQ34</accession>
<evidence type="ECO:0000313" key="3">
    <source>
        <dbReference type="Proteomes" id="UP000005226"/>
    </source>
</evidence>
<keyword evidence="3" id="KW-1185">Reference proteome</keyword>
<organism evidence="2 3">
    <name type="scientific">Takifugu rubripes</name>
    <name type="common">Japanese pufferfish</name>
    <name type="synonym">Fugu rubripes</name>
    <dbReference type="NCBI Taxonomy" id="31033"/>
    <lineage>
        <taxon>Eukaryota</taxon>
        <taxon>Metazoa</taxon>
        <taxon>Chordata</taxon>
        <taxon>Craniata</taxon>
        <taxon>Vertebrata</taxon>
        <taxon>Euteleostomi</taxon>
        <taxon>Actinopterygii</taxon>
        <taxon>Neopterygii</taxon>
        <taxon>Teleostei</taxon>
        <taxon>Neoteleostei</taxon>
        <taxon>Acanthomorphata</taxon>
        <taxon>Eupercaria</taxon>
        <taxon>Tetraodontiformes</taxon>
        <taxon>Tetradontoidea</taxon>
        <taxon>Tetraodontidae</taxon>
        <taxon>Takifugu</taxon>
    </lineage>
</organism>
<reference evidence="2" key="3">
    <citation type="submission" date="2025-09" db="UniProtKB">
        <authorList>
            <consortium name="Ensembl"/>
        </authorList>
    </citation>
    <scope>IDENTIFICATION</scope>
</reference>
<reference evidence="2" key="2">
    <citation type="submission" date="2025-08" db="UniProtKB">
        <authorList>
            <consortium name="Ensembl"/>
        </authorList>
    </citation>
    <scope>IDENTIFICATION</scope>
</reference>
<name>A0A674PQ34_TAKRU</name>